<comment type="pathway">
    <text evidence="2">Porphyrin-containing compound metabolism.</text>
</comment>
<feature type="domain" description="AAA+ ATPase" evidence="4">
    <location>
        <begin position="80"/>
        <end position="228"/>
    </location>
</feature>
<dbReference type="Proteomes" id="UP000815325">
    <property type="component" value="Unassembled WGS sequence"/>
</dbReference>
<name>A0ABQ7GJ76_DUNSA</name>
<keyword evidence="6" id="KW-1185">Reference proteome</keyword>
<dbReference type="Gene3D" id="1.10.8.80">
    <property type="entry name" value="Magnesium chelatase subunit I, C-Terminal domain"/>
    <property type="match status" value="1"/>
</dbReference>
<evidence type="ECO:0000313" key="5">
    <source>
        <dbReference type="EMBL" id="KAF5834661.1"/>
    </source>
</evidence>
<feature type="compositionally biased region" description="Basic and acidic residues" evidence="3">
    <location>
        <begin position="332"/>
        <end position="355"/>
    </location>
</feature>
<evidence type="ECO:0000313" key="6">
    <source>
        <dbReference type="Proteomes" id="UP000815325"/>
    </source>
</evidence>
<dbReference type="Pfam" id="PF17863">
    <property type="entry name" value="AAA_lid_2"/>
    <property type="match status" value="1"/>
</dbReference>
<dbReference type="Gene3D" id="3.40.50.300">
    <property type="entry name" value="P-loop containing nucleotide triphosphate hydrolases"/>
    <property type="match status" value="2"/>
</dbReference>
<reference evidence="5" key="1">
    <citation type="submission" date="2017-08" db="EMBL/GenBank/DDBJ databases">
        <authorList>
            <person name="Polle J.E."/>
            <person name="Barry K."/>
            <person name="Cushman J."/>
            <person name="Schmutz J."/>
            <person name="Tran D."/>
            <person name="Hathwaick L.T."/>
            <person name="Yim W.C."/>
            <person name="Jenkins J."/>
            <person name="Mckie-Krisberg Z.M."/>
            <person name="Prochnik S."/>
            <person name="Lindquist E."/>
            <person name="Dockter R.B."/>
            <person name="Adam C."/>
            <person name="Molina H."/>
            <person name="Bunkerborg J."/>
            <person name="Jin E."/>
            <person name="Buchheim M."/>
            <person name="Magnuson J."/>
        </authorList>
    </citation>
    <scope>NUCLEOTIDE SEQUENCE</scope>
    <source>
        <strain evidence="5">CCAP 19/18</strain>
    </source>
</reference>
<dbReference type="InterPro" id="IPR003593">
    <property type="entry name" value="AAA+_ATPase"/>
</dbReference>
<comment type="caution">
    <text evidence="5">The sequence shown here is derived from an EMBL/GenBank/DDBJ whole genome shotgun (WGS) entry which is preliminary data.</text>
</comment>
<dbReference type="PANTHER" id="PTHR32039:SF9">
    <property type="entry name" value="MAGNESIUM-CHELATASE SUBUNIT CHLI-2, CHLOROPLASTIC"/>
    <property type="match status" value="1"/>
</dbReference>
<dbReference type="CDD" id="cd00009">
    <property type="entry name" value="AAA"/>
    <property type="match status" value="1"/>
</dbReference>
<evidence type="ECO:0000259" key="4">
    <source>
        <dbReference type="SMART" id="SM00382"/>
    </source>
</evidence>
<evidence type="ECO:0000256" key="2">
    <source>
        <dbReference type="ARBA" id="ARBA00023444"/>
    </source>
</evidence>
<gene>
    <name evidence="5" type="ORF">DUNSADRAFT_8543</name>
</gene>
<dbReference type="SUPFAM" id="SSF52540">
    <property type="entry name" value="P-loop containing nucleoside triphosphate hydrolases"/>
    <property type="match status" value="1"/>
</dbReference>
<dbReference type="InterPro" id="IPR027417">
    <property type="entry name" value="P-loop_NTPase"/>
</dbReference>
<accession>A0ABQ7GJ76</accession>
<dbReference type="InterPro" id="IPR045006">
    <property type="entry name" value="CHLI-like"/>
</dbReference>
<dbReference type="EC" id="6.6.1.1" evidence="1"/>
<proteinExistence type="predicted"/>
<evidence type="ECO:0000256" key="3">
    <source>
        <dbReference type="SAM" id="MobiDB-lite"/>
    </source>
</evidence>
<feature type="region of interest" description="Disordered" evidence="3">
    <location>
        <begin position="1"/>
        <end position="22"/>
    </location>
</feature>
<dbReference type="InterPro" id="IPR041628">
    <property type="entry name" value="ChlI/MoxR_AAA_lid"/>
</dbReference>
<dbReference type="SMART" id="SM00382">
    <property type="entry name" value="AAA"/>
    <property type="match status" value="1"/>
</dbReference>
<protein>
    <recommendedName>
        <fullName evidence="1">magnesium chelatase</fullName>
        <ecNumber evidence="1">6.6.1.1</ecNumber>
    </recommendedName>
</protein>
<sequence length="375" mass="41195">MQVPIQSGVTSRRAFHHQQHACKQQGPRRQLCVVPRAAATSGATVTGGKARPKQPGFPFTRIQGQDDMKLALLLNVVDPNIGGALIMGDRGCGKSVAVRALVDLLPDIEVVVDDPFNSDPKDPKYMGPEALQRFRNREQLPTTVMRTPLARANRGILYVDEVNLLDDGLVDVVLDSAASGVNTVEREGISIVHPARFIMIGSGNPQEGELRPQLLDRFGLSVQARPAQQALTQKLMDARKRLKDVKISMDLQILISDICSRLNVDGLRGDLVTNRAAKALVAFEGRNKVTKEDVGKVVSLCLSHRLRKDPLDPLDNAGKVDMLFQRMTNPEIMRREEEAKRKKEEAEKKAAEEAKSGNQRAGMKAGAWGGLPSRR</sequence>
<dbReference type="EMBL" id="MU069743">
    <property type="protein sequence ID" value="KAF5834661.1"/>
    <property type="molecule type" value="Genomic_DNA"/>
</dbReference>
<feature type="compositionally biased region" description="Polar residues" evidence="3">
    <location>
        <begin position="1"/>
        <end position="10"/>
    </location>
</feature>
<organism evidence="5 6">
    <name type="scientific">Dunaliella salina</name>
    <name type="common">Green alga</name>
    <name type="synonym">Protococcus salinus</name>
    <dbReference type="NCBI Taxonomy" id="3046"/>
    <lineage>
        <taxon>Eukaryota</taxon>
        <taxon>Viridiplantae</taxon>
        <taxon>Chlorophyta</taxon>
        <taxon>core chlorophytes</taxon>
        <taxon>Chlorophyceae</taxon>
        <taxon>CS clade</taxon>
        <taxon>Chlamydomonadales</taxon>
        <taxon>Dunaliellaceae</taxon>
        <taxon>Dunaliella</taxon>
    </lineage>
</organism>
<feature type="region of interest" description="Disordered" evidence="3">
    <location>
        <begin position="332"/>
        <end position="375"/>
    </location>
</feature>
<dbReference type="PANTHER" id="PTHR32039">
    <property type="entry name" value="MAGNESIUM-CHELATASE SUBUNIT CHLI"/>
    <property type="match status" value="1"/>
</dbReference>
<evidence type="ECO:0000256" key="1">
    <source>
        <dbReference type="ARBA" id="ARBA00012825"/>
    </source>
</evidence>